<evidence type="ECO:0000313" key="5">
    <source>
        <dbReference type="Proteomes" id="UP001141552"/>
    </source>
</evidence>
<dbReference type="GO" id="GO:0003723">
    <property type="term" value="F:RNA binding"/>
    <property type="evidence" value="ECO:0007669"/>
    <property type="project" value="UniProtKB-UniRule"/>
</dbReference>
<dbReference type="AlphaFoldDB" id="A0A9Q0JDN2"/>
<dbReference type="SUPFAM" id="SSF54928">
    <property type="entry name" value="RNA-binding domain, RBD"/>
    <property type="match status" value="1"/>
</dbReference>
<dbReference type="Gene3D" id="3.30.70.330">
    <property type="match status" value="1"/>
</dbReference>
<keyword evidence="5" id="KW-1185">Reference proteome</keyword>
<evidence type="ECO:0000313" key="4">
    <source>
        <dbReference type="EMBL" id="KAJ4837764.1"/>
    </source>
</evidence>
<dbReference type="EMBL" id="JAKUCV010003743">
    <property type="protein sequence ID" value="KAJ4837764.1"/>
    <property type="molecule type" value="Genomic_DNA"/>
</dbReference>
<accession>A0A9Q0JDN2</accession>
<reference evidence="4" key="2">
    <citation type="journal article" date="2023" name="Plants (Basel)">
        <title>Annotation of the Turnera subulata (Passifloraceae) Draft Genome Reveals the S-Locus Evolved after the Divergence of Turneroideae from Passifloroideae in a Stepwise Manner.</title>
        <authorList>
            <person name="Henning P.M."/>
            <person name="Roalson E.H."/>
            <person name="Mir W."/>
            <person name="McCubbin A.G."/>
            <person name="Shore J.S."/>
        </authorList>
    </citation>
    <scope>NUCLEOTIDE SEQUENCE</scope>
    <source>
        <strain evidence="4">F60SS</strain>
    </source>
</reference>
<protein>
    <recommendedName>
        <fullName evidence="3">RRM domain-containing protein</fullName>
    </recommendedName>
</protein>
<gene>
    <name evidence="4" type="ORF">Tsubulata_047144</name>
</gene>
<evidence type="ECO:0000256" key="1">
    <source>
        <dbReference type="PROSITE-ProRule" id="PRU00176"/>
    </source>
</evidence>
<evidence type="ECO:0000259" key="3">
    <source>
        <dbReference type="PROSITE" id="PS50102"/>
    </source>
</evidence>
<sequence length="309" mass="33179">MSAPGNDTDKKTEALPQSNGDSNWAISVSEIKTVKVSNISLVATEIDMKEFFSFTGNVQYVEMRRESEATQLAYITFKESQEADTALLLSGATIADRSVTITLVEDYHLPPEALSSISAPTEDSAVKKAEDVVSSMFAKGFVLGKDALSRAKSFDERIRLTSNASATVASLDRRMGLSQKFSVGSAVVNEKVREMNERYQLSERTRSAFSAAEQKASSAGSAILSNPYVLTGASWVSGAFNAVAKAAGDVTTMTKVKVEKAQFENQGTPPREMPVTVDNLANTQRVESPARGQSPILPVSSPKASFGKI</sequence>
<dbReference type="OrthoDB" id="7763451at2759"/>
<feature type="region of interest" description="Disordered" evidence="2">
    <location>
        <begin position="280"/>
        <end position="309"/>
    </location>
</feature>
<dbReference type="PROSITE" id="PS50102">
    <property type="entry name" value="RRM"/>
    <property type="match status" value="1"/>
</dbReference>
<dbReference type="InterPro" id="IPR012677">
    <property type="entry name" value="Nucleotide-bd_a/b_plait_sf"/>
</dbReference>
<proteinExistence type="predicted"/>
<dbReference type="PANTHER" id="PTHR32343">
    <property type="entry name" value="SERINE/ARGININE-RICH SPLICING FACTOR"/>
    <property type="match status" value="1"/>
</dbReference>
<comment type="caution">
    <text evidence="4">The sequence shown here is derived from an EMBL/GenBank/DDBJ whole genome shotgun (WGS) entry which is preliminary data.</text>
</comment>
<dbReference type="PANTHER" id="PTHR32343:SF29">
    <property type="entry name" value="RNA-BINDING (RRM_RBD_RNP MOTIFS) FAMILY PROTEIN"/>
    <property type="match status" value="1"/>
</dbReference>
<dbReference type="SMART" id="SM00360">
    <property type="entry name" value="RRM"/>
    <property type="match status" value="1"/>
</dbReference>
<dbReference type="Pfam" id="PF00076">
    <property type="entry name" value="RRM_1"/>
    <property type="match status" value="1"/>
</dbReference>
<name>A0A9Q0JDN2_9ROSI</name>
<dbReference type="Proteomes" id="UP001141552">
    <property type="component" value="Unassembled WGS sequence"/>
</dbReference>
<keyword evidence="1" id="KW-0694">RNA-binding</keyword>
<reference evidence="4" key="1">
    <citation type="submission" date="2022-02" db="EMBL/GenBank/DDBJ databases">
        <authorList>
            <person name="Henning P.M."/>
            <person name="McCubbin A.G."/>
            <person name="Shore J.S."/>
        </authorList>
    </citation>
    <scope>NUCLEOTIDE SEQUENCE</scope>
    <source>
        <strain evidence="4">F60SS</strain>
        <tissue evidence="4">Leaves</tissue>
    </source>
</reference>
<evidence type="ECO:0000256" key="2">
    <source>
        <dbReference type="SAM" id="MobiDB-lite"/>
    </source>
</evidence>
<feature type="domain" description="RRM" evidence="3">
    <location>
        <begin position="32"/>
        <end position="106"/>
    </location>
</feature>
<dbReference type="InterPro" id="IPR035979">
    <property type="entry name" value="RBD_domain_sf"/>
</dbReference>
<dbReference type="InterPro" id="IPR000504">
    <property type="entry name" value="RRM_dom"/>
</dbReference>
<organism evidence="4 5">
    <name type="scientific">Turnera subulata</name>
    <dbReference type="NCBI Taxonomy" id="218843"/>
    <lineage>
        <taxon>Eukaryota</taxon>
        <taxon>Viridiplantae</taxon>
        <taxon>Streptophyta</taxon>
        <taxon>Embryophyta</taxon>
        <taxon>Tracheophyta</taxon>
        <taxon>Spermatophyta</taxon>
        <taxon>Magnoliopsida</taxon>
        <taxon>eudicotyledons</taxon>
        <taxon>Gunneridae</taxon>
        <taxon>Pentapetalae</taxon>
        <taxon>rosids</taxon>
        <taxon>fabids</taxon>
        <taxon>Malpighiales</taxon>
        <taxon>Passifloraceae</taxon>
        <taxon>Turnera</taxon>
    </lineage>
</organism>